<name>A0A3T0SZX7_9MICO</name>
<proteinExistence type="predicted"/>
<dbReference type="AlphaFoldDB" id="A0A3T0SZX7"/>
<sequence>MTSHNFQSLRGAVIAGSRARTWASAVEEWEVAGLEEDLSSAGICVCGNVGLRYLYTIRNHDTGHELAPIGSVCVEYFEVPELTRGVSVLRRLFDLRAAYVDLRPVALTTEYFSRALLADLWDNGAFPDNSYNRNNGENDYRFLLDWFNSHSEPSEKEGRKIWVLVNRTIPRFVLDDKRLS</sequence>
<protein>
    <submittedName>
        <fullName evidence="1">Uncharacterized protein</fullName>
    </submittedName>
</protein>
<dbReference type="Proteomes" id="UP000285317">
    <property type="component" value="Chromosome"/>
</dbReference>
<evidence type="ECO:0000313" key="2">
    <source>
        <dbReference type="Proteomes" id="UP000285317"/>
    </source>
</evidence>
<evidence type="ECO:0000313" key="1">
    <source>
        <dbReference type="EMBL" id="AZZ51904.1"/>
    </source>
</evidence>
<reference evidence="1 2" key="1">
    <citation type="submission" date="2018-03" db="EMBL/GenBank/DDBJ databases">
        <title>Bacteriophage NCPPB3778 and a type I-E CRISPR drive the evolution of the US Biological Select Agent, Rathayibacter toxicus.</title>
        <authorList>
            <person name="Davis E.W.II."/>
            <person name="Tabima J.F."/>
            <person name="Weisberg A.J."/>
            <person name="Dantas Lopes L."/>
            <person name="Wiseman M.S."/>
            <person name="Wiseman M.S."/>
            <person name="Pupko T."/>
            <person name="Belcher M.S."/>
            <person name="Sechler A.J."/>
            <person name="Tancos M.A."/>
            <person name="Schroeder B.K."/>
            <person name="Murray T.D."/>
            <person name="Luster D.G."/>
            <person name="Schneider W.L."/>
            <person name="Rogers E."/>
            <person name="Andreote F.D."/>
            <person name="Grunwald N.J."/>
            <person name="Putnam M.L."/>
            <person name="Chang J.H."/>
        </authorList>
    </citation>
    <scope>NUCLEOTIDE SEQUENCE [LARGE SCALE GENOMIC DNA]</scope>
    <source>
        <strain evidence="1 2">DSM 15932</strain>
    </source>
</reference>
<accession>A0A3T0SZX7</accession>
<organism evidence="1 2">
    <name type="scientific">Rathayibacter festucae DSM 15932</name>
    <dbReference type="NCBI Taxonomy" id="1328866"/>
    <lineage>
        <taxon>Bacteria</taxon>
        <taxon>Bacillati</taxon>
        <taxon>Actinomycetota</taxon>
        <taxon>Actinomycetes</taxon>
        <taxon>Micrococcales</taxon>
        <taxon>Microbacteriaceae</taxon>
        <taxon>Rathayibacter</taxon>
    </lineage>
</organism>
<dbReference type="RefSeq" id="WP_127886786.1">
    <property type="nucleotide sequence ID" value="NZ_CP028137.1"/>
</dbReference>
<dbReference type="KEGG" id="rfs:C1I64_07460"/>
<gene>
    <name evidence="1" type="ORF">C1I64_07460</name>
</gene>
<dbReference type="EMBL" id="CP028137">
    <property type="protein sequence ID" value="AZZ51904.1"/>
    <property type="molecule type" value="Genomic_DNA"/>
</dbReference>